<sequence>MNIHAERIADQNLRTFSVPPRNRKGPSIVETVIAMVIGFGGVAFVVASAYNLFIG</sequence>
<evidence type="ECO:0000256" key="1">
    <source>
        <dbReference type="SAM" id="Phobius"/>
    </source>
</evidence>
<accession>A0A2Z5H3B6</accession>
<dbReference type="KEGG" id="vg:79513881"/>
<proteinExistence type="predicted"/>
<dbReference type="Proteomes" id="UP000252726">
    <property type="component" value="Segment"/>
</dbReference>
<feature type="transmembrane region" description="Helical" evidence="1">
    <location>
        <begin position="32"/>
        <end position="53"/>
    </location>
</feature>
<keyword evidence="1" id="KW-0472">Membrane</keyword>
<evidence type="ECO:0000313" key="3">
    <source>
        <dbReference type="Proteomes" id="UP000252726"/>
    </source>
</evidence>
<keyword evidence="3" id="KW-1185">Reference proteome</keyword>
<keyword evidence="1" id="KW-0812">Transmembrane</keyword>
<dbReference type="GeneID" id="79513881"/>
<evidence type="ECO:0000313" key="2">
    <source>
        <dbReference type="EMBL" id="AXC34289.1"/>
    </source>
</evidence>
<name>A0A2Z5H3B6_9CAUD</name>
<keyword evidence="1" id="KW-1133">Transmembrane helix</keyword>
<dbReference type="RefSeq" id="YP_010731760.1">
    <property type="nucleotide sequence ID" value="NC_072811.1"/>
</dbReference>
<reference evidence="3" key="1">
    <citation type="submission" date="2018-05" db="EMBL/GenBank/DDBJ databases">
        <title>Exploring Bacteriophages for Innovative Applications.</title>
        <authorList>
            <person name="Olsen N.S."/>
            <person name="Kot W."/>
            <person name="Hansen L.H."/>
        </authorList>
    </citation>
    <scope>NUCLEOTIDE SEQUENCE [LARGE SCALE GENOMIC DNA]</scope>
</reference>
<organism evidence="2 3">
    <name type="scientific">Escherichia phage Halfdan</name>
    <dbReference type="NCBI Taxonomy" id="2234092"/>
    <lineage>
        <taxon>Viruses</taxon>
        <taxon>Duplodnaviria</taxon>
        <taxon>Heunggongvirae</taxon>
        <taxon>Uroviricota</taxon>
        <taxon>Caudoviricetes</taxon>
        <taxon>Halfdanvirus</taxon>
        <taxon>Halfdanvirus halfdan</taxon>
    </lineage>
</organism>
<protein>
    <submittedName>
        <fullName evidence="2">Uncharacterized protein</fullName>
    </submittedName>
</protein>
<dbReference type="EMBL" id="MH362766">
    <property type="protein sequence ID" value="AXC34289.1"/>
    <property type="molecule type" value="Genomic_DNA"/>
</dbReference>